<proteinExistence type="predicted"/>
<sequence>MLSVIKSFKLFIFALNFLAIIPNITLSAILLTFYCIHFVPSAVSFNISIANIALNVSALQGPCVKITSTEKYTNRSSFAITQITFAEPLCYSDVADIQDTREQ</sequence>
<evidence type="ECO:0000313" key="2">
    <source>
        <dbReference type="Proteomes" id="UP000439903"/>
    </source>
</evidence>
<accession>A0A8H3XHH3</accession>
<keyword evidence="2" id="KW-1185">Reference proteome</keyword>
<reference evidence="1 2" key="1">
    <citation type="journal article" date="2019" name="Environ. Microbiol.">
        <title>At the nexus of three kingdoms: the genome of the mycorrhizal fungus Gigaspora margarita provides insights into plant, endobacterial and fungal interactions.</title>
        <authorList>
            <person name="Venice F."/>
            <person name="Ghignone S."/>
            <person name="Salvioli di Fossalunga A."/>
            <person name="Amselem J."/>
            <person name="Novero M."/>
            <person name="Xianan X."/>
            <person name="Sedzielewska Toro K."/>
            <person name="Morin E."/>
            <person name="Lipzen A."/>
            <person name="Grigoriev I.V."/>
            <person name="Henrissat B."/>
            <person name="Martin F.M."/>
            <person name="Bonfante P."/>
        </authorList>
    </citation>
    <scope>NUCLEOTIDE SEQUENCE [LARGE SCALE GENOMIC DNA]</scope>
    <source>
        <strain evidence="1 2">BEG34</strain>
    </source>
</reference>
<dbReference type="OrthoDB" id="2417630at2759"/>
<name>A0A8H3XHH3_GIGMA</name>
<organism evidence="1 2">
    <name type="scientific">Gigaspora margarita</name>
    <dbReference type="NCBI Taxonomy" id="4874"/>
    <lineage>
        <taxon>Eukaryota</taxon>
        <taxon>Fungi</taxon>
        <taxon>Fungi incertae sedis</taxon>
        <taxon>Mucoromycota</taxon>
        <taxon>Glomeromycotina</taxon>
        <taxon>Glomeromycetes</taxon>
        <taxon>Diversisporales</taxon>
        <taxon>Gigasporaceae</taxon>
        <taxon>Gigaspora</taxon>
    </lineage>
</organism>
<dbReference type="EMBL" id="WTPW01001058">
    <property type="protein sequence ID" value="KAF0459590.1"/>
    <property type="molecule type" value="Genomic_DNA"/>
</dbReference>
<dbReference type="Proteomes" id="UP000439903">
    <property type="component" value="Unassembled WGS sequence"/>
</dbReference>
<protein>
    <submittedName>
        <fullName evidence="1">Uncharacterized protein</fullName>
    </submittedName>
</protein>
<evidence type="ECO:0000313" key="1">
    <source>
        <dbReference type="EMBL" id="KAF0459590.1"/>
    </source>
</evidence>
<comment type="caution">
    <text evidence="1">The sequence shown here is derived from an EMBL/GenBank/DDBJ whole genome shotgun (WGS) entry which is preliminary data.</text>
</comment>
<gene>
    <name evidence="1" type="ORF">F8M41_000731</name>
</gene>
<dbReference type="AlphaFoldDB" id="A0A8H3XHH3"/>